<proteinExistence type="predicted"/>
<dbReference type="GeneID" id="85440966"/>
<organism evidence="1 2">
    <name type="scientific">Colletotrichum navitas</name>
    <dbReference type="NCBI Taxonomy" id="681940"/>
    <lineage>
        <taxon>Eukaryota</taxon>
        <taxon>Fungi</taxon>
        <taxon>Dikarya</taxon>
        <taxon>Ascomycota</taxon>
        <taxon>Pezizomycotina</taxon>
        <taxon>Sordariomycetes</taxon>
        <taxon>Hypocreomycetidae</taxon>
        <taxon>Glomerellales</taxon>
        <taxon>Glomerellaceae</taxon>
        <taxon>Colletotrichum</taxon>
        <taxon>Colletotrichum graminicola species complex</taxon>
    </lineage>
</organism>
<keyword evidence="2" id="KW-1185">Reference proteome</keyword>
<reference evidence="1" key="1">
    <citation type="submission" date="2021-06" db="EMBL/GenBank/DDBJ databases">
        <title>Comparative genomics, transcriptomics and evolutionary studies reveal genomic signatures of adaptation to plant cell wall in hemibiotrophic fungi.</title>
        <authorList>
            <consortium name="DOE Joint Genome Institute"/>
            <person name="Baroncelli R."/>
            <person name="Diaz J.F."/>
            <person name="Benocci T."/>
            <person name="Peng M."/>
            <person name="Battaglia E."/>
            <person name="Haridas S."/>
            <person name="Andreopoulos W."/>
            <person name="Labutti K."/>
            <person name="Pangilinan J."/>
            <person name="Floch G.L."/>
            <person name="Makela M.R."/>
            <person name="Henrissat B."/>
            <person name="Grigoriev I.V."/>
            <person name="Crouch J.A."/>
            <person name="De Vries R.P."/>
            <person name="Sukno S.A."/>
            <person name="Thon M.R."/>
        </authorList>
    </citation>
    <scope>NUCLEOTIDE SEQUENCE</scope>
    <source>
        <strain evidence="1">CBS 125086</strain>
    </source>
</reference>
<dbReference type="AlphaFoldDB" id="A0AAD8QF91"/>
<name>A0AAD8QF91_9PEZI</name>
<dbReference type="RefSeq" id="XP_060420555.1">
    <property type="nucleotide sequence ID" value="XM_060556726.1"/>
</dbReference>
<evidence type="ECO:0000313" key="2">
    <source>
        <dbReference type="Proteomes" id="UP001230504"/>
    </source>
</evidence>
<comment type="caution">
    <text evidence="1">The sequence shown here is derived from an EMBL/GenBank/DDBJ whole genome shotgun (WGS) entry which is preliminary data.</text>
</comment>
<gene>
    <name evidence="1" type="ORF">LY79DRAFT_5383</name>
</gene>
<dbReference type="Proteomes" id="UP001230504">
    <property type="component" value="Unassembled WGS sequence"/>
</dbReference>
<dbReference type="EMBL" id="JAHLJV010000001">
    <property type="protein sequence ID" value="KAK1600059.1"/>
    <property type="molecule type" value="Genomic_DNA"/>
</dbReference>
<protein>
    <submittedName>
        <fullName evidence="1">Uncharacterized protein</fullName>
    </submittedName>
</protein>
<evidence type="ECO:0000313" key="1">
    <source>
        <dbReference type="EMBL" id="KAK1600059.1"/>
    </source>
</evidence>
<accession>A0AAD8QF91</accession>
<sequence length="154" mass="17203">MPLFARAVFLQSSLPSSALIHESTPAKFACLLDRTFLTASRASLRAFVRVSWVFRGMDRRKLKGYATYHVTCVFSTTQAYPGYFSRLALLVRRTMAMLMILATVSGYDVSGIREMLKGRGLTHDQSLARPFPRGQAPPVSPHLLGRFHKGLVKV</sequence>